<dbReference type="InterPro" id="IPR042240">
    <property type="entry name" value="CHASE_sf"/>
</dbReference>
<keyword evidence="15" id="KW-1185">Reference proteome</keyword>
<keyword evidence="7" id="KW-0547">Nucleotide-binding</keyword>
<evidence type="ECO:0000256" key="12">
    <source>
        <dbReference type="SAM" id="Phobius"/>
    </source>
</evidence>
<dbReference type="GO" id="GO:0007165">
    <property type="term" value="P:signal transduction"/>
    <property type="evidence" value="ECO:0007669"/>
    <property type="project" value="UniProtKB-ARBA"/>
</dbReference>
<comment type="catalytic activity">
    <reaction evidence="1">
        <text>ATP + protein L-histidine = ADP + protein N-phospho-L-histidine.</text>
        <dbReference type="EC" id="2.7.13.3"/>
    </reaction>
</comment>
<evidence type="ECO:0000256" key="5">
    <source>
        <dbReference type="ARBA" id="ARBA00022679"/>
    </source>
</evidence>
<dbReference type="EMBL" id="WUBR01000001">
    <property type="protein sequence ID" value="MWV27187.1"/>
    <property type="molecule type" value="Genomic_DNA"/>
</dbReference>
<reference evidence="14 15" key="2">
    <citation type="submission" date="2020-02" db="EMBL/GenBank/DDBJ databases">
        <title>Erythrobacter dongmakensis sp. nov., isolated from a tidal mudflat.</title>
        <authorList>
            <person name="Kim I.S."/>
        </authorList>
    </citation>
    <scope>NUCLEOTIDE SEQUENCE [LARGE SCALE GENOMIC DNA]</scope>
    <source>
        <strain evidence="14 15">GH3-10</strain>
    </source>
</reference>
<keyword evidence="9" id="KW-0067">ATP-binding</keyword>
<dbReference type="AlphaFoldDB" id="A0A844XA02"/>
<dbReference type="EC" id="2.7.13.3" evidence="3"/>
<keyword evidence="10 12" id="KW-1133">Transmembrane helix</keyword>
<keyword evidence="5" id="KW-0808">Transferase</keyword>
<dbReference type="PROSITE" id="PS50839">
    <property type="entry name" value="CHASE"/>
    <property type="match status" value="1"/>
</dbReference>
<evidence type="ECO:0000313" key="14">
    <source>
        <dbReference type="EMBL" id="MWV27187.1"/>
    </source>
</evidence>
<evidence type="ECO:0000256" key="4">
    <source>
        <dbReference type="ARBA" id="ARBA00022553"/>
    </source>
</evidence>
<keyword evidence="11 12" id="KW-0472">Membrane</keyword>
<evidence type="ECO:0000256" key="9">
    <source>
        <dbReference type="ARBA" id="ARBA00022840"/>
    </source>
</evidence>
<dbReference type="SMART" id="SM01079">
    <property type="entry name" value="CHASE"/>
    <property type="match status" value="1"/>
</dbReference>
<evidence type="ECO:0000256" key="8">
    <source>
        <dbReference type="ARBA" id="ARBA00022777"/>
    </source>
</evidence>
<feature type="transmembrane region" description="Helical" evidence="12">
    <location>
        <begin position="286"/>
        <end position="305"/>
    </location>
</feature>
<keyword evidence="4" id="KW-0597">Phosphoprotein</keyword>
<organism evidence="14 15">
    <name type="scientific">Aurantiacibacter rhizosphaerae</name>
    <dbReference type="NCBI Taxonomy" id="2691582"/>
    <lineage>
        <taxon>Bacteria</taxon>
        <taxon>Pseudomonadati</taxon>
        <taxon>Pseudomonadota</taxon>
        <taxon>Alphaproteobacteria</taxon>
        <taxon>Sphingomonadales</taxon>
        <taxon>Erythrobacteraceae</taxon>
        <taxon>Aurantiacibacter</taxon>
    </lineage>
</organism>
<evidence type="ECO:0000256" key="10">
    <source>
        <dbReference type="ARBA" id="ARBA00022989"/>
    </source>
</evidence>
<evidence type="ECO:0000256" key="7">
    <source>
        <dbReference type="ARBA" id="ARBA00022741"/>
    </source>
</evidence>
<dbReference type="GO" id="GO:0004673">
    <property type="term" value="F:protein histidine kinase activity"/>
    <property type="evidence" value="ECO:0007669"/>
    <property type="project" value="UniProtKB-EC"/>
</dbReference>
<feature type="domain" description="CHASE" evidence="13">
    <location>
        <begin position="63"/>
        <end position="274"/>
    </location>
</feature>
<comment type="subcellular location">
    <subcellularLocation>
        <location evidence="2">Membrane</location>
    </subcellularLocation>
</comment>
<evidence type="ECO:0000256" key="6">
    <source>
        <dbReference type="ARBA" id="ARBA00022692"/>
    </source>
</evidence>
<dbReference type="GO" id="GO:0016020">
    <property type="term" value="C:membrane"/>
    <property type="evidence" value="ECO:0007669"/>
    <property type="project" value="UniProtKB-SubCell"/>
</dbReference>
<name>A0A844XA02_9SPHN</name>
<gene>
    <name evidence="14" type="ORF">GRF63_04640</name>
</gene>
<evidence type="ECO:0000256" key="2">
    <source>
        <dbReference type="ARBA" id="ARBA00004370"/>
    </source>
</evidence>
<accession>A0A844XA02</accession>
<keyword evidence="8 14" id="KW-0418">Kinase</keyword>
<dbReference type="InterPro" id="IPR036890">
    <property type="entry name" value="HATPase_C_sf"/>
</dbReference>
<reference evidence="14 15" key="1">
    <citation type="submission" date="2019-12" db="EMBL/GenBank/DDBJ databases">
        <authorList>
            <person name="Lee S.D."/>
        </authorList>
    </citation>
    <scope>NUCLEOTIDE SEQUENCE [LARGE SCALE GENOMIC DNA]</scope>
    <source>
        <strain evidence="14 15">GH3-10</strain>
    </source>
</reference>
<evidence type="ECO:0000256" key="11">
    <source>
        <dbReference type="ARBA" id="ARBA00023136"/>
    </source>
</evidence>
<dbReference type="InterPro" id="IPR011102">
    <property type="entry name" value="Sig_transdc_His_kinase_HWE"/>
</dbReference>
<comment type="caution">
    <text evidence="14">The sequence shown here is derived from an EMBL/GenBank/DDBJ whole genome shotgun (WGS) entry which is preliminary data.</text>
</comment>
<dbReference type="Pfam" id="PF03924">
    <property type="entry name" value="CHASE"/>
    <property type="match status" value="1"/>
</dbReference>
<dbReference type="Proteomes" id="UP000461409">
    <property type="component" value="Unassembled WGS sequence"/>
</dbReference>
<dbReference type="PANTHER" id="PTHR41523:SF8">
    <property type="entry name" value="ETHYLENE RESPONSE SENSOR PROTEIN"/>
    <property type="match status" value="1"/>
</dbReference>
<dbReference type="InterPro" id="IPR006189">
    <property type="entry name" value="CHASE_dom"/>
</dbReference>
<evidence type="ECO:0000256" key="1">
    <source>
        <dbReference type="ARBA" id="ARBA00000085"/>
    </source>
</evidence>
<protein>
    <recommendedName>
        <fullName evidence="3">histidine kinase</fullName>
        <ecNumber evidence="3">2.7.13.3</ecNumber>
    </recommendedName>
</protein>
<sequence>MPLGIFVLIAAVTILSIFAIERGEYERQTAQLNARATAIASALERRANASSAYLRAGAALLSTMNDIPADDFRRFVSELRLDADYRGAEGIGWAKVVRPSEIEEYEALLAEEAPGEAQLFPPMDGSQPFAVPVTYLQPDTERNRRALGYDMYSDAQRRAAMTEAEATSRPTATNALVLQQEGQGEAPGFLIFMPVFEPGVSGRTLKGFIYSPFNAEDFLQSALELEDAGNYGVRLYDSDTGNGTLLASTFNSDLENPEIATKTVTIANNPWRLAVSINEDPGISGLSMATLIFGLLVASLLMLLVRMLTQQAQEDESALAWFEEQASIRNSLTRELNHRVKNTLANVLSIIALTRRRADDVEEFATGLDGRIRALSATHDLLTQSDWGSTPVKAVVEAELLPYAQDEDHALDLVGPEVELAPNDALSLGLAVHELATNAAKYGALSQPGGKLTVHWRLLSEDLVRVEWLESDGPPVKQERSRGFGTDLIERIVAHELRHPVELDFNPEGVRCVLLIPVRQPSEFMIRANRKAPAESDES</sequence>
<dbReference type="Pfam" id="PF07536">
    <property type="entry name" value="HWE_HK"/>
    <property type="match status" value="1"/>
</dbReference>
<dbReference type="PANTHER" id="PTHR41523">
    <property type="entry name" value="TWO-COMPONENT SYSTEM SENSOR PROTEIN"/>
    <property type="match status" value="1"/>
</dbReference>
<dbReference type="Gene3D" id="3.30.450.350">
    <property type="entry name" value="CHASE domain"/>
    <property type="match status" value="1"/>
</dbReference>
<dbReference type="Gene3D" id="3.30.565.10">
    <property type="entry name" value="Histidine kinase-like ATPase, C-terminal domain"/>
    <property type="match status" value="1"/>
</dbReference>
<dbReference type="GO" id="GO:0005524">
    <property type="term" value="F:ATP binding"/>
    <property type="evidence" value="ECO:0007669"/>
    <property type="project" value="UniProtKB-KW"/>
</dbReference>
<dbReference type="SMART" id="SM00911">
    <property type="entry name" value="HWE_HK"/>
    <property type="match status" value="1"/>
</dbReference>
<proteinExistence type="predicted"/>
<evidence type="ECO:0000313" key="15">
    <source>
        <dbReference type="Proteomes" id="UP000461409"/>
    </source>
</evidence>
<evidence type="ECO:0000259" key="13">
    <source>
        <dbReference type="PROSITE" id="PS50839"/>
    </source>
</evidence>
<evidence type="ECO:0000256" key="3">
    <source>
        <dbReference type="ARBA" id="ARBA00012438"/>
    </source>
</evidence>
<keyword evidence="6 12" id="KW-0812">Transmembrane</keyword>